<protein>
    <submittedName>
        <fullName evidence="2">Uncharacterized protein</fullName>
    </submittedName>
</protein>
<dbReference type="Proteomes" id="UP000433737">
    <property type="component" value="Unassembled WGS sequence"/>
</dbReference>
<feature type="region of interest" description="Disordered" evidence="1">
    <location>
        <begin position="1"/>
        <end position="43"/>
    </location>
</feature>
<dbReference type="AlphaFoldDB" id="A0AAX3JAQ4"/>
<sequence length="115" mass="11789">MLVSAPAKGLKPVKSGGKAQHDAAATAAERQRNGVAPQSDGGFRPSRFAPACGLAAAPALPCMCLVRVLCGTAGSSSAGSLPAHARRANTDENEKGGLKGFQDILLMRQLPENEH</sequence>
<evidence type="ECO:0000313" key="3">
    <source>
        <dbReference type="Proteomes" id="UP000433737"/>
    </source>
</evidence>
<comment type="caution">
    <text evidence="2">The sequence shown here is derived from an EMBL/GenBank/DDBJ whole genome shotgun (WGS) entry which is preliminary data.</text>
</comment>
<organism evidence="2 3">
    <name type="scientific">Pantoea brenneri</name>
    <dbReference type="NCBI Taxonomy" id="472694"/>
    <lineage>
        <taxon>Bacteria</taxon>
        <taxon>Pseudomonadati</taxon>
        <taxon>Pseudomonadota</taxon>
        <taxon>Gammaproteobacteria</taxon>
        <taxon>Enterobacterales</taxon>
        <taxon>Erwiniaceae</taxon>
        <taxon>Pantoea</taxon>
    </lineage>
</organism>
<proteinExistence type="predicted"/>
<evidence type="ECO:0000256" key="1">
    <source>
        <dbReference type="SAM" id="MobiDB-lite"/>
    </source>
</evidence>
<dbReference type="EMBL" id="CABWMH010000034">
    <property type="protein sequence ID" value="VXC42656.1"/>
    <property type="molecule type" value="Genomic_DNA"/>
</dbReference>
<reference evidence="2 3" key="1">
    <citation type="submission" date="2019-10" db="EMBL/GenBank/DDBJ databases">
        <authorList>
            <person name="Karimi E."/>
        </authorList>
    </citation>
    <scope>NUCLEOTIDE SEQUENCE [LARGE SCALE GENOMIC DNA]</scope>
    <source>
        <strain evidence="2">Pantoea sp. 111</strain>
    </source>
</reference>
<evidence type="ECO:0000313" key="2">
    <source>
        <dbReference type="EMBL" id="VXC42656.1"/>
    </source>
</evidence>
<gene>
    <name evidence="2" type="ORF">PANT111_40236</name>
</gene>
<feature type="compositionally biased region" description="Basic and acidic residues" evidence="1">
    <location>
        <begin position="88"/>
        <end position="97"/>
    </location>
</feature>
<accession>A0AAX3JAQ4</accession>
<feature type="region of interest" description="Disordered" evidence="1">
    <location>
        <begin position="74"/>
        <end position="115"/>
    </location>
</feature>
<name>A0AAX3JAQ4_9GAMM</name>